<accession>A0A3B0VNM4</accession>
<dbReference type="GO" id="GO:0015562">
    <property type="term" value="F:efflux transmembrane transporter activity"/>
    <property type="evidence" value="ECO:0007669"/>
    <property type="project" value="TreeGrafter"/>
</dbReference>
<evidence type="ECO:0008006" key="2">
    <source>
        <dbReference type="Google" id="ProtNLM"/>
    </source>
</evidence>
<dbReference type="SUPFAM" id="SSF111369">
    <property type="entry name" value="HlyD-like secretion proteins"/>
    <property type="match status" value="1"/>
</dbReference>
<reference evidence="1" key="1">
    <citation type="submission" date="2018-06" db="EMBL/GenBank/DDBJ databases">
        <authorList>
            <person name="Zhirakovskaya E."/>
        </authorList>
    </citation>
    <scope>NUCLEOTIDE SEQUENCE</scope>
</reference>
<dbReference type="GO" id="GO:1990281">
    <property type="term" value="C:efflux pump complex"/>
    <property type="evidence" value="ECO:0007669"/>
    <property type="project" value="TreeGrafter"/>
</dbReference>
<dbReference type="AlphaFoldDB" id="A0A3B0VNM4"/>
<organism evidence="1">
    <name type="scientific">hydrothermal vent metagenome</name>
    <dbReference type="NCBI Taxonomy" id="652676"/>
    <lineage>
        <taxon>unclassified sequences</taxon>
        <taxon>metagenomes</taxon>
        <taxon>ecological metagenomes</taxon>
    </lineage>
</organism>
<dbReference type="PANTHER" id="PTHR30469:SF15">
    <property type="entry name" value="HLYD FAMILY OF SECRETION PROTEINS"/>
    <property type="match status" value="1"/>
</dbReference>
<proteinExistence type="predicted"/>
<dbReference type="EMBL" id="UOEY01000108">
    <property type="protein sequence ID" value="VAW40682.1"/>
    <property type="molecule type" value="Genomic_DNA"/>
</dbReference>
<protein>
    <recommendedName>
        <fullName evidence="2">RND efflux pump membrane fusion protein barrel-sandwich domain-containing protein</fullName>
    </recommendedName>
</protein>
<dbReference type="Gene3D" id="1.10.287.470">
    <property type="entry name" value="Helix hairpin bin"/>
    <property type="match status" value="1"/>
</dbReference>
<name>A0A3B0VNM4_9ZZZZ</name>
<gene>
    <name evidence="1" type="ORF">MNBD_DELTA04-581</name>
</gene>
<evidence type="ECO:0000313" key="1">
    <source>
        <dbReference type="EMBL" id="VAW40682.1"/>
    </source>
</evidence>
<sequence length="357" mass="38321">MKKIIWILLGVLLIGGGVVAVKKKKEAMAKIPPMKLYHQVVAVATPKTGDITLTLPALAEVRSDHDVVLSSKLSSRITSMVKSGTTVRKGQVVVTLDHEELLARREAIKLQIYSLDAEIAAQRVALDTALATHKRTKALLDVRGASVEQYDAEKSRIASLRAGLQGLNGKKGVLEQNGREVANLLGYAVIVSPVDGRVGSTFANAGDMAMPGKPLLSIRSESGKYLLVRSADDIHPREVVFAGQRYPLVRLDNTYRGLDEYRADVETRDSAGERLPVRLVIYHGSGTMVPLSALLQKDDRTLCFVPDGSKARPVPVKVIASGTEGVVIAGLPPGQVIVAKPDILLKLLAGNPITIKG</sequence>
<dbReference type="PANTHER" id="PTHR30469">
    <property type="entry name" value="MULTIDRUG RESISTANCE PROTEIN MDTA"/>
    <property type="match status" value="1"/>
</dbReference>
<dbReference type="Gene3D" id="2.40.50.100">
    <property type="match status" value="1"/>
</dbReference>
<dbReference type="Gene3D" id="2.40.420.20">
    <property type="match status" value="1"/>
</dbReference>